<dbReference type="EMBL" id="CP147251">
    <property type="protein sequence ID" value="WYJ77516.1"/>
    <property type="molecule type" value="Genomic_DNA"/>
</dbReference>
<gene>
    <name evidence="5" type="ORF">DOK78_002154</name>
</gene>
<dbReference type="PANTHER" id="PTHR38011">
    <property type="entry name" value="DIHYDROFOLATE REDUCTASE FAMILY PROTEIN (AFU_ORTHOLOGUE AFUA_8G06820)"/>
    <property type="match status" value="1"/>
</dbReference>
<dbReference type="PANTHER" id="PTHR38011:SF7">
    <property type="entry name" value="2,5-DIAMINO-6-RIBOSYLAMINO-4(3H)-PYRIMIDINONE 5'-PHOSPHATE REDUCTASE"/>
    <property type="match status" value="1"/>
</dbReference>
<organism evidence="5 6">
    <name type="scientific">Candidatus Enterococcus lowellii</name>
    <dbReference type="NCBI Taxonomy" id="2230877"/>
    <lineage>
        <taxon>Bacteria</taxon>
        <taxon>Bacillati</taxon>
        <taxon>Bacillota</taxon>
        <taxon>Bacilli</taxon>
        <taxon>Lactobacillales</taxon>
        <taxon>Enterococcaceae</taxon>
        <taxon>Enterococcus</taxon>
    </lineage>
</organism>
<dbReference type="Gene3D" id="3.40.430.10">
    <property type="entry name" value="Dihydrofolate Reductase, subunit A"/>
    <property type="match status" value="1"/>
</dbReference>
<dbReference type="SUPFAM" id="SSF53597">
    <property type="entry name" value="Dihydrofolate reductase-like"/>
    <property type="match status" value="1"/>
</dbReference>
<evidence type="ECO:0000313" key="6">
    <source>
        <dbReference type="Proteomes" id="UP000664701"/>
    </source>
</evidence>
<dbReference type="Proteomes" id="UP000664701">
    <property type="component" value="Chromosome"/>
</dbReference>
<feature type="domain" description="Bacterial bifunctional deaminase-reductase C-terminal" evidence="4">
    <location>
        <begin position="133"/>
        <end position="228"/>
    </location>
</feature>
<dbReference type="InterPro" id="IPR002734">
    <property type="entry name" value="RibDG_C"/>
</dbReference>
<dbReference type="InterPro" id="IPR024072">
    <property type="entry name" value="DHFR-like_dom_sf"/>
</dbReference>
<dbReference type="RefSeq" id="WP_207940362.1">
    <property type="nucleotide sequence ID" value="NZ_CP147251.1"/>
</dbReference>
<keyword evidence="2" id="KW-0521">NADP</keyword>
<dbReference type="Pfam" id="PF01872">
    <property type="entry name" value="RibD_C"/>
    <property type="match status" value="1"/>
</dbReference>
<keyword evidence="3" id="KW-0560">Oxidoreductase</keyword>
<dbReference type="InterPro" id="IPR050765">
    <property type="entry name" value="Riboflavin_Biosynth_HTPR"/>
</dbReference>
<evidence type="ECO:0000256" key="2">
    <source>
        <dbReference type="ARBA" id="ARBA00022857"/>
    </source>
</evidence>
<name>A0ABZ2SQV1_9ENTE</name>
<evidence type="ECO:0000259" key="4">
    <source>
        <dbReference type="Pfam" id="PF01872"/>
    </source>
</evidence>
<comment type="pathway">
    <text evidence="1">Cofactor biosynthesis; riboflavin biosynthesis.</text>
</comment>
<sequence>MSYKVICHMAMSMDGKIAGAYLGTENFSPYGKIYDELLMRFNLNNWICGRVTFQQDITNDQPIEYSSQRPMISSREDYLADPSAKSYAIAIDPNGKIGWSTNQIGEEYPERKGDHIVAILSEAVSDEYLGYLKEKQISYIFAGKDKPLFLKVALDKLSDYFKIDTFLVAGGGIINGFFAQEELIDEWSLLIIPTIEGTFAATSLVETPMTNEIFKQNYELSKIEKVGENGVWLRYKKQAYTR</sequence>
<evidence type="ECO:0000256" key="1">
    <source>
        <dbReference type="ARBA" id="ARBA00005104"/>
    </source>
</evidence>
<accession>A0ABZ2SQV1</accession>
<evidence type="ECO:0000256" key="3">
    <source>
        <dbReference type="ARBA" id="ARBA00023002"/>
    </source>
</evidence>
<proteinExistence type="predicted"/>
<reference evidence="5 6" key="1">
    <citation type="submission" date="2024-03" db="EMBL/GenBank/DDBJ databases">
        <title>The Genome Sequence of Enterococcus sp. DIV2402.</title>
        <authorList>
            <consortium name="The Broad Institute Genomics Platform"/>
            <consortium name="The Broad Institute Microbial Omics Core"/>
            <consortium name="The Broad Institute Genomic Center for Infectious Diseases"/>
            <person name="Earl A."/>
            <person name="Manson A."/>
            <person name="Gilmore M."/>
            <person name="Schwartman J."/>
            <person name="Shea T."/>
            <person name="Abouelleil A."/>
            <person name="Cao P."/>
            <person name="Chapman S."/>
            <person name="Cusick C."/>
            <person name="Young S."/>
            <person name="Neafsey D."/>
            <person name="Nusbaum C."/>
            <person name="Birren B."/>
        </authorList>
    </citation>
    <scope>NUCLEOTIDE SEQUENCE [LARGE SCALE GENOMIC DNA]</scope>
    <source>
        <strain evidence="5 6">DIV2402</strain>
    </source>
</reference>
<keyword evidence="6" id="KW-1185">Reference proteome</keyword>
<evidence type="ECO:0000313" key="5">
    <source>
        <dbReference type="EMBL" id="WYJ77516.1"/>
    </source>
</evidence>
<protein>
    <recommendedName>
        <fullName evidence="4">Bacterial bifunctional deaminase-reductase C-terminal domain-containing protein</fullName>
    </recommendedName>
</protein>